<keyword evidence="1" id="KW-0472">Membrane</keyword>
<keyword evidence="3" id="KW-1185">Reference proteome</keyword>
<dbReference type="AlphaFoldDB" id="A0A8S1KSF1"/>
<dbReference type="Proteomes" id="UP000692954">
    <property type="component" value="Unassembled WGS sequence"/>
</dbReference>
<feature type="transmembrane region" description="Helical" evidence="1">
    <location>
        <begin position="128"/>
        <end position="147"/>
    </location>
</feature>
<feature type="transmembrane region" description="Helical" evidence="1">
    <location>
        <begin position="6"/>
        <end position="27"/>
    </location>
</feature>
<keyword evidence="1" id="KW-0812">Transmembrane</keyword>
<name>A0A8S1KSF1_9CILI</name>
<sequence length="420" mass="50354">MEINYTILIIALVIQIVLTFYQISYLCKLNRKKNHYPLKQLSAKITTFLGVFLILSQITSILLNTMVCCGSEGPINWGSYLLTFFYTFSRGCCYSFALIKTARIVYAFNKTLLNSHSLLVKYFSNEEWMIFTGFIYSIIGFTLLSFLTTKYNLENKDYTPCLQLQYYHDNNEFIMINSILEEVLYLTLMHLIIKHHLDDKLYKLTLRPLFIYMGWFICVSLILKIFNNNDDVEIIMGITYLFRAYVMFYFYIIKPLRFIEKYPTLYINPDRIENFEDISKEKFQGHYKDSFILSQFEEYLNYLDQNQDINYTFEGTEFQKIQLYQIYLELRKKISLATPNDLVIDYLNKQFQNNEILRNLSFQPEIMLEKLEKHLKDIYLLKFKYTKAFYTIKEVYINQEITIKNFEKFGIDLIEYDPLL</sequence>
<feature type="transmembrane region" description="Helical" evidence="1">
    <location>
        <begin position="48"/>
        <end position="67"/>
    </location>
</feature>
<evidence type="ECO:0008006" key="4">
    <source>
        <dbReference type="Google" id="ProtNLM"/>
    </source>
</evidence>
<organism evidence="2 3">
    <name type="scientific">Paramecium sonneborni</name>
    <dbReference type="NCBI Taxonomy" id="65129"/>
    <lineage>
        <taxon>Eukaryota</taxon>
        <taxon>Sar</taxon>
        <taxon>Alveolata</taxon>
        <taxon>Ciliophora</taxon>
        <taxon>Intramacronucleata</taxon>
        <taxon>Oligohymenophorea</taxon>
        <taxon>Peniculida</taxon>
        <taxon>Parameciidae</taxon>
        <taxon>Paramecium</taxon>
    </lineage>
</organism>
<feature type="transmembrane region" description="Helical" evidence="1">
    <location>
        <begin position="232"/>
        <end position="252"/>
    </location>
</feature>
<protein>
    <recommendedName>
        <fullName evidence="4">Transmembrane protein</fullName>
    </recommendedName>
</protein>
<evidence type="ECO:0000256" key="1">
    <source>
        <dbReference type="SAM" id="Phobius"/>
    </source>
</evidence>
<reference evidence="2" key="1">
    <citation type="submission" date="2021-01" db="EMBL/GenBank/DDBJ databases">
        <authorList>
            <consortium name="Genoscope - CEA"/>
            <person name="William W."/>
        </authorList>
    </citation>
    <scope>NUCLEOTIDE SEQUENCE</scope>
</reference>
<evidence type="ECO:0000313" key="3">
    <source>
        <dbReference type="Proteomes" id="UP000692954"/>
    </source>
</evidence>
<keyword evidence="1" id="KW-1133">Transmembrane helix</keyword>
<dbReference type="OrthoDB" id="306061at2759"/>
<gene>
    <name evidence="2" type="ORF">PSON_ATCC_30995.1.T0120066</name>
</gene>
<proteinExistence type="predicted"/>
<feature type="transmembrane region" description="Helical" evidence="1">
    <location>
        <begin position="173"/>
        <end position="193"/>
    </location>
</feature>
<feature type="transmembrane region" description="Helical" evidence="1">
    <location>
        <begin position="205"/>
        <end position="226"/>
    </location>
</feature>
<feature type="transmembrane region" description="Helical" evidence="1">
    <location>
        <begin position="87"/>
        <end position="108"/>
    </location>
</feature>
<accession>A0A8S1KSF1</accession>
<evidence type="ECO:0000313" key="2">
    <source>
        <dbReference type="EMBL" id="CAD8058168.1"/>
    </source>
</evidence>
<dbReference type="EMBL" id="CAJJDN010000012">
    <property type="protein sequence ID" value="CAD8058168.1"/>
    <property type="molecule type" value="Genomic_DNA"/>
</dbReference>
<comment type="caution">
    <text evidence="2">The sequence shown here is derived from an EMBL/GenBank/DDBJ whole genome shotgun (WGS) entry which is preliminary data.</text>
</comment>